<organism evidence="1 2">
    <name type="scientific">Trichogramma kaykai</name>
    <dbReference type="NCBI Taxonomy" id="54128"/>
    <lineage>
        <taxon>Eukaryota</taxon>
        <taxon>Metazoa</taxon>
        <taxon>Ecdysozoa</taxon>
        <taxon>Arthropoda</taxon>
        <taxon>Hexapoda</taxon>
        <taxon>Insecta</taxon>
        <taxon>Pterygota</taxon>
        <taxon>Neoptera</taxon>
        <taxon>Endopterygota</taxon>
        <taxon>Hymenoptera</taxon>
        <taxon>Apocrita</taxon>
        <taxon>Proctotrupomorpha</taxon>
        <taxon>Chalcidoidea</taxon>
        <taxon>Trichogrammatidae</taxon>
        <taxon>Trichogramma</taxon>
    </lineage>
</organism>
<dbReference type="EMBL" id="JBJJXI010000032">
    <property type="protein sequence ID" value="KAL3403160.1"/>
    <property type="molecule type" value="Genomic_DNA"/>
</dbReference>
<gene>
    <name evidence="1" type="ORF">TKK_004277</name>
</gene>
<dbReference type="Proteomes" id="UP001627154">
    <property type="component" value="Unassembled WGS sequence"/>
</dbReference>
<comment type="caution">
    <text evidence="1">The sequence shown here is derived from an EMBL/GenBank/DDBJ whole genome shotgun (WGS) entry which is preliminary data.</text>
</comment>
<name>A0ABD2XDI9_9HYME</name>
<dbReference type="AlphaFoldDB" id="A0ABD2XDI9"/>
<protein>
    <submittedName>
        <fullName evidence="1">Uncharacterized protein</fullName>
    </submittedName>
</protein>
<evidence type="ECO:0000313" key="1">
    <source>
        <dbReference type="EMBL" id="KAL3403160.1"/>
    </source>
</evidence>
<reference evidence="1 2" key="1">
    <citation type="journal article" date="2024" name="bioRxiv">
        <title>A reference genome for Trichogramma kaykai: A tiny desert-dwelling parasitoid wasp with competing sex-ratio distorters.</title>
        <authorList>
            <person name="Culotta J."/>
            <person name="Lindsey A.R."/>
        </authorList>
    </citation>
    <scope>NUCLEOTIDE SEQUENCE [LARGE SCALE GENOMIC DNA]</scope>
    <source>
        <strain evidence="1 2">KSX58</strain>
    </source>
</reference>
<keyword evidence="2" id="KW-1185">Reference proteome</keyword>
<evidence type="ECO:0000313" key="2">
    <source>
        <dbReference type="Proteomes" id="UP001627154"/>
    </source>
</evidence>
<accession>A0ABD2XDI9</accession>
<sequence>MCCVKDWILGKNKENNKATTTITHLGYEYMRVYARKRRTDAGEKFLKKHRVPLESIVEIARRIVYAYISCNYTHTHTHTHIQKLHSHIADSSASHSAAGKVLVRACSCSAALPSFRALRVSPLDVRETRSCSAASNCYMLVLAEEVIAPLQRLATRCVVTYSNSEKGWRGARTLRSPADSASASSRGGGGGGELEKVFYDVNLKFQYNPRTAAATAGASRLSLSLSLGGSAGVANFTAEDHGIAAAARPRLYTALYYALPRGVYMVDIKQNAAHLYSVLCYSGIGN</sequence>
<proteinExistence type="predicted"/>